<accession>A0A7I9W6M5</accession>
<gene>
    <name evidence="1" type="ORF">MAGR_47740</name>
</gene>
<reference evidence="1 2" key="1">
    <citation type="journal article" date="2019" name="Emerg. Microbes Infect.">
        <title>Comprehensive subspecies identification of 175 nontuberculous mycobacteria species based on 7547 genomic profiles.</title>
        <authorList>
            <person name="Matsumoto Y."/>
            <person name="Kinjo T."/>
            <person name="Motooka D."/>
            <person name="Nabeya D."/>
            <person name="Jung N."/>
            <person name="Uechi K."/>
            <person name="Horii T."/>
            <person name="Iida T."/>
            <person name="Fujita J."/>
            <person name="Nakamura S."/>
        </authorList>
    </citation>
    <scope>NUCLEOTIDE SEQUENCE [LARGE SCALE GENOMIC DNA]</scope>
    <source>
        <strain evidence="1 2">JCM 6377</strain>
    </source>
</reference>
<comment type="caution">
    <text evidence="1">The sequence shown here is derived from an EMBL/GenBank/DDBJ whole genome shotgun (WGS) entry which is preliminary data.</text>
</comment>
<evidence type="ECO:0000313" key="1">
    <source>
        <dbReference type="EMBL" id="GFG53333.1"/>
    </source>
</evidence>
<dbReference type="Proteomes" id="UP000465302">
    <property type="component" value="Unassembled WGS sequence"/>
</dbReference>
<dbReference type="AlphaFoldDB" id="A0A7I9W6M5"/>
<dbReference type="EMBL" id="BLKS01000001">
    <property type="protein sequence ID" value="GFG53333.1"/>
    <property type="molecule type" value="Genomic_DNA"/>
</dbReference>
<protein>
    <submittedName>
        <fullName evidence="1">Uncharacterized protein</fullName>
    </submittedName>
</protein>
<proteinExistence type="predicted"/>
<evidence type="ECO:0000313" key="2">
    <source>
        <dbReference type="Proteomes" id="UP000465302"/>
    </source>
</evidence>
<name>A0A7I9W6M5_MYCAG</name>
<organism evidence="1 2">
    <name type="scientific">Mycolicibacterium agri</name>
    <name type="common">Mycobacterium agri</name>
    <dbReference type="NCBI Taxonomy" id="36811"/>
    <lineage>
        <taxon>Bacteria</taxon>
        <taxon>Bacillati</taxon>
        <taxon>Actinomycetota</taxon>
        <taxon>Actinomycetes</taxon>
        <taxon>Mycobacteriales</taxon>
        <taxon>Mycobacteriaceae</taxon>
        <taxon>Mycolicibacterium</taxon>
    </lineage>
</organism>
<sequence>MTQYLTCGSGPVEVRFRGGEKSFIGVWWVFAAGAQRYAGAFAALSKLDRSCRRASGEVGQTLVHRVPSGPVV</sequence>